<sequence>MAGNNNFGIDPEQVKAQAPKLAELATDLSTGLSSLRSGLDSVGEAWGNDEFGERFAQNYAGKAGEALTAIDGAVRLLQFLGQGVEKTGTTFQNLDQDFKDALTRVTEQLDDRG</sequence>
<gene>
    <name evidence="1" type="ORF">GCM10023318_39060</name>
</gene>
<proteinExistence type="predicted"/>
<accession>A0ABP9KKQ4</accession>
<protein>
    <recommendedName>
        <fullName evidence="3">WXG100 family type VII secretion target</fullName>
    </recommendedName>
</protein>
<dbReference type="SUPFAM" id="SSF140453">
    <property type="entry name" value="EsxAB dimer-like"/>
    <property type="match status" value="1"/>
</dbReference>
<evidence type="ECO:0000313" key="2">
    <source>
        <dbReference type="Proteomes" id="UP001500603"/>
    </source>
</evidence>
<comment type="caution">
    <text evidence="1">The sequence shown here is derived from an EMBL/GenBank/DDBJ whole genome shotgun (WGS) entry which is preliminary data.</text>
</comment>
<keyword evidence="2" id="KW-1185">Reference proteome</keyword>
<dbReference type="Proteomes" id="UP001500603">
    <property type="component" value="Unassembled WGS sequence"/>
</dbReference>
<dbReference type="Gene3D" id="1.10.287.1060">
    <property type="entry name" value="ESAT-6-like"/>
    <property type="match status" value="1"/>
</dbReference>
<organism evidence="1 2">
    <name type="scientific">Nocardia callitridis</name>
    <dbReference type="NCBI Taxonomy" id="648753"/>
    <lineage>
        <taxon>Bacteria</taxon>
        <taxon>Bacillati</taxon>
        <taxon>Actinomycetota</taxon>
        <taxon>Actinomycetes</taxon>
        <taxon>Mycobacteriales</taxon>
        <taxon>Nocardiaceae</taxon>
        <taxon>Nocardia</taxon>
    </lineage>
</organism>
<dbReference type="Pfam" id="PF06013">
    <property type="entry name" value="WXG100"/>
    <property type="match status" value="1"/>
</dbReference>
<evidence type="ECO:0000313" key="1">
    <source>
        <dbReference type="EMBL" id="GAA5059024.1"/>
    </source>
</evidence>
<evidence type="ECO:0008006" key="3">
    <source>
        <dbReference type="Google" id="ProtNLM"/>
    </source>
</evidence>
<dbReference type="EMBL" id="BAABJM010000003">
    <property type="protein sequence ID" value="GAA5059024.1"/>
    <property type="molecule type" value="Genomic_DNA"/>
</dbReference>
<dbReference type="InterPro" id="IPR036689">
    <property type="entry name" value="ESAT-6-like_sf"/>
</dbReference>
<reference evidence="2" key="1">
    <citation type="journal article" date="2019" name="Int. J. Syst. Evol. Microbiol.">
        <title>The Global Catalogue of Microorganisms (GCM) 10K type strain sequencing project: providing services to taxonomists for standard genome sequencing and annotation.</title>
        <authorList>
            <consortium name="The Broad Institute Genomics Platform"/>
            <consortium name="The Broad Institute Genome Sequencing Center for Infectious Disease"/>
            <person name="Wu L."/>
            <person name="Ma J."/>
        </authorList>
    </citation>
    <scope>NUCLEOTIDE SEQUENCE [LARGE SCALE GENOMIC DNA]</scope>
    <source>
        <strain evidence="2">JCM 18298</strain>
    </source>
</reference>
<dbReference type="RefSeq" id="WP_345496966.1">
    <property type="nucleotide sequence ID" value="NZ_BAABJM010000003.1"/>
</dbReference>
<dbReference type="InterPro" id="IPR010310">
    <property type="entry name" value="T7SS_ESAT-6-like"/>
</dbReference>
<name>A0ABP9KKQ4_9NOCA</name>